<dbReference type="CDD" id="cd04197">
    <property type="entry name" value="eIF-2B_epsilon_N"/>
    <property type="match status" value="1"/>
</dbReference>
<dbReference type="SUPFAM" id="SSF53448">
    <property type="entry name" value="Nucleotide-diphospho-sugar transferases"/>
    <property type="match status" value="1"/>
</dbReference>
<dbReference type="GO" id="GO:0005085">
    <property type="term" value="F:guanyl-nucleotide exchange factor activity"/>
    <property type="evidence" value="ECO:0007669"/>
    <property type="project" value="InterPro"/>
</dbReference>
<dbReference type="GO" id="GO:0031369">
    <property type="term" value="F:translation initiation factor binding"/>
    <property type="evidence" value="ECO:0007669"/>
    <property type="project" value="InterPro"/>
</dbReference>
<dbReference type="InterPro" id="IPR003307">
    <property type="entry name" value="W2_domain"/>
</dbReference>
<evidence type="ECO:0000256" key="6">
    <source>
        <dbReference type="ARBA" id="ARBA00044144"/>
    </source>
</evidence>
<proteinExistence type="inferred from homology"/>
<dbReference type="SUPFAM" id="SSF51161">
    <property type="entry name" value="Trimeric LpxA-like enzymes"/>
    <property type="match status" value="1"/>
</dbReference>
<evidence type="ECO:0000259" key="9">
    <source>
        <dbReference type="SMART" id="SM00515"/>
    </source>
</evidence>
<sequence>MSKKNDLLAKENAVQAILVAPTFEDEFLPISNDIPLCLFPVVNKPLIDYTLEFLSLGGVEETFLFCCNHVAEIKDHIKKSVEETVGWTLTMKVHIIVSESCRSFGDCLRDLDAKGLLRGDFVLLEPGVISNISLSSLLKKHSDICQMDKGAAMTVIFQECGLNHRSLCPQDETLVIMNSKNRLLFHKKTKKTSDKKVDFPLEIFLENNSVSIYHNLKDTHIAICSSSVLPLFSDNFDFQTKDDFVRGLLMNEEIMGSTVYGNILRGSNYGGAIHNWRTYQSISMELKNKWVHPLVPPTKKNRSIYEDSAIGTSTKVALTANICRSILGCNVVIGNNVKIQDAFIFDNTHIEDNAVVSLSVIGPNCIVKNGAKVTAGSILGKGVVIEENCLVEDSLVQQTKSDNSEDKIGPSAYRLRLEEDEEDIDLDKSLARRMSRLHIHEATYESEYESEDEFSESEDALSHIHSPPPDDTKLFFTEVIDSLTRGFEDKLLCDNLILEINSSRYAYNVTVKEVNFNVIKAILIMSGDLPEGPQYFSSFAQMLSYFAPLFNNYIKNLSAMTDCLQAVEEVAISGDFKDKWAVFTLKYLYEKDYLSEEAILDWFGTIKTDTKFYKQVKPFTDWLEEAEEEDSDDE</sequence>
<organism evidence="10 11">
    <name type="scientific">Ceutorhynchus assimilis</name>
    <name type="common">cabbage seed weevil</name>
    <dbReference type="NCBI Taxonomy" id="467358"/>
    <lineage>
        <taxon>Eukaryota</taxon>
        <taxon>Metazoa</taxon>
        <taxon>Ecdysozoa</taxon>
        <taxon>Arthropoda</taxon>
        <taxon>Hexapoda</taxon>
        <taxon>Insecta</taxon>
        <taxon>Pterygota</taxon>
        <taxon>Neoptera</taxon>
        <taxon>Endopterygota</taxon>
        <taxon>Coleoptera</taxon>
        <taxon>Polyphaga</taxon>
        <taxon>Cucujiformia</taxon>
        <taxon>Curculionidae</taxon>
        <taxon>Ceutorhynchinae</taxon>
        <taxon>Ceutorhynchus</taxon>
    </lineage>
</organism>
<name>A0A9N9MTT0_9CUCU</name>
<dbReference type="InterPro" id="IPR035543">
    <property type="entry name" value="eIF-2B_epsilon_N"/>
</dbReference>
<dbReference type="Gene3D" id="3.90.550.10">
    <property type="entry name" value="Spore Coat Polysaccharide Biosynthesis Protein SpsA, Chain A"/>
    <property type="match status" value="1"/>
</dbReference>
<dbReference type="Gene3D" id="1.25.40.180">
    <property type="match status" value="1"/>
</dbReference>
<evidence type="ECO:0000256" key="8">
    <source>
        <dbReference type="ARBA" id="ARBA00046432"/>
    </source>
</evidence>
<keyword evidence="4" id="KW-0396">Initiation factor</keyword>
<evidence type="ECO:0000256" key="5">
    <source>
        <dbReference type="ARBA" id="ARBA00022917"/>
    </source>
</evidence>
<gene>
    <name evidence="10" type="ORF">CEUTPL_LOCUS7513</name>
</gene>
<comment type="subcellular location">
    <subcellularLocation>
        <location evidence="1">Cytoplasm</location>
        <location evidence="1">Cytosol</location>
    </subcellularLocation>
</comment>
<keyword evidence="5" id="KW-0648">Protein biosynthesis</keyword>
<comment type="subunit">
    <text evidence="8">Component of the translation initiation factor 2B (eIF2B) complex which is a heterodecamer of two sets of five different subunits: alpha, beta, gamma, delta and epsilon. Subunits alpha, beta and delta comprise a regulatory subcomplex and subunits epsilon and gamma comprise a catalytic subcomplex. Within the complex, the hexameric regulatory complex resides at the center, with the two heterodimeric catalytic subcomplexes bound on opposite sides.</text>
</comment>
<dbReference type="GO" id="GO:0003743">
    <property type="term" value="F:translation initiation factor activity"/>
    <property type="evidence" value="ECO:0007669"/>
    <property type="project" value="UniProtKB-KW"/>
</dbReference>
<dbReference type="GO" id="GO:0005851">
    <property type="term" value="C:eukaryotic translation initiation factor 2B complex"/>
    <property type="evidence" value="ECO:0007669"/>
    <property type="project" value="TreeGrafter"/>
</dbReference>
<comment type="similarity">
    <text evidence="2">Belongs to the eIF-2B gamma/epsilon subunits family.</text>
</comment>
<dbReference type="InterPro" id="IPR056764">
    <property type="entry name" value="LbH_EIF2B3/5"/>
</dbReference>
<dbReference type="FunFam" id="1.25.40.180:FF:000022">
    <property type="entry name" value="Translation initiation factor eIF-2B epsilon subunit"/>
    <property type="match status" value="1"/>
</dbReference>
<dbReference type="SMART" id="SM00515">
    <property type="entry name" value="eIF5C"/>
    <property type="match status" value="1"/>
</dbReference>
<dbReference type="SUPFAM" id="SSF48371">
    <property type="entry name" value="ARM repeat"/>
    <property type="match status" value="1"/>
</dbReference>
<evidence type="ECO:0000256" key="1">
    <source>
        <dbReference type="ARBA" id="ARBA00004514"/>
    </source>
</evidence>
<dbReference type="PANTHER" id="PTHR45887">
    <property type="entry name" value="TRANSLATION INITIATION FACTOR EIF-2B SUBUNIT EPSILON"/>
    <property type="match status" value="1"/>
</dbReference>
<dbReference type="PANTHER" id="PTHR45887:SF1">
    <property type="entry name" value="TRANSLATION INITIATION FACTOR EIF-2B SUBUNIT EPSILON"/>
    <property type="match status" value="1"/>
</dbReference>
<dbReference type="Proteomes" id="UP001152799">
    <property type="component" value="Chromosome 3"/>
</dbReference>
<evidence type="ECO:0000256" key="2">
    <source>
        <dbReference type="ARBA" id="ARBA00007878"/>
    </source>
</evidence>
<keyword evidence="3" id="KW-0963">Cytoplasm</keyword>
<dbReference type="Pfam" id="PF25084">
    <property type="entry name" value="LbH_EIF2B"/>
    <property type="match status" value="1"/>
</dbReference>
<evidence type="ECO:0000256" key="3">
    <source>
        <dbReference type="ARBA" id="ARBA00022490"/>
    </source>
</evidence>
<reference evidence="10" key="1">
    <citation type="submission" date="2022-01" db="EMBL/GenBank/DDBJ databases">
        <authorList>
            <person name="King R."/>
        </authorList>
    </citation>
    <scope>NUCLEOTIDE SEQUENCE</scope>
</reference>
<dbReference type="EMBL" id="OU892279">
    <property type="protein sequence ID" value="CAG9766944.1"/>
    <property type="molecule type" value="Genomic_DNA"/>
</dbReference>
<dbReference type="OrthoDB" id="424572at2759"/>
<dbReference type="CDD" id="cd03356">
    <property type="entry name" value="LbH_G1P_AT_C_like"/>
    <property type="match status" value="1"/>
</dbReference>
<evidence type="ECO:0000256" key="7">
    <source>
        <dbReference type="ARBA" id="ARBA00044345"/>
    </source>
</evidence>
<keyword evidence="11" id="KW-1185">Reference proteome</keyword>
<dbReference type="Gene3D" id="2.160.10.10">
    <property type="entry name" value="Hexapeptide repeat proteins"/>
    <property type="match status" value="2"/>
</dbReference>
<dbReference type="InterPro" id="IPR011004">
    <property type="entry name" value="Trimer_LpxA-like_sf"/>
</dbReference>
<dbReference type="Pfam" id="PF02020">
    <property type="entry name" value="W2"/>
    <property type="match status" value="1"/>
</dbReference>
<dbReference type="AlphaFoldDB" id="A0A9N9MTT0"/>
<dbReference type="InterPro" id="IPR029044">
    <property type="entry name" value="Nucleotide-diphossugar_trans"/>
</dbReference>
<dbReference type="InterPro" id="IPR016024">
    <property type="entry name" value="ARM-type_fold"/>
</dbReference>
<protein>
    <recommendedName>
        <fullName evidence="6">Translation initiation factor eIF2B subunit epsilon</fullName>
    </recommendedName>
    <alternativeName>
        <fullName evidence="7">eIF2B GDP-GTP exchange factor subunit epsilon</fullName>
    </alternativeName>
</protein>
<evidence type="ECO:0000256" key="4">
    <source>
        <dbReference type="ARBA" id="ARBA00022540"/>
    </source>
</evidence>
<dbReference type="InterPro" id="IPR051956">
    <property type="entry name" value="eIF2B_epsilon"/>
</dbReference>
<evidence type="ECO:0000313" key="11">
    <source>
        <dbReference type="Proteomes" id="UP001152799"/>
    </source>
</evidence>
<dbReference type="CDD" id="cd11558">
    <property type="entry name" value="W2_eIF2B_epsilon"/>
    <property type="match status" value="1"/>
</dbReference>
<accession>A0A9N9MTT0</accession>
<dbReference type="GO" id="GO:0005829">
    <property type="term" value="C:cytosol"/>
    <property type="evidence" value="ECO:0007669"/>
    <property type="project" value="UniProtKB-SubCell"/>
</dbReference>
<feature type="domain" description="W2" evidence="9">
    <location>
        <begin position="547"/>
        <end position="629"/>
    </location>
</feature>
<dbReference type="InterPro" id="IPR044123">
    <property type="entry name" value="W2_eIF2B_epsilon"/>
</dbReference>
<evidence type="ECO:0000313" key="10">
    <source>
        <dbReference type="EMBL" id="CAG9766944.1"/>
    </source>
</evidence>